<dbReference type="InterPro" id="IPR055442">
    <property type="entry name" value="Beta-prop_EML-like_2nd"/>
</dbReference>
<evidence type="ECO:0000313" key="13">
    <source>
        <dbReference type="Proteomes" id="UP000440578"/>
    </source>
</evidence>
<feature type="compositionally biased region" description="Basic and acidic residues" evidence="9">
    <location>
        <begin position="1"/>
        <end position="22"/>
    </location>
</feature>
<feature type="compositionally biased region" description="Polar residues" evidence="9">
    <location>
        <begin position="23"/>
        <end position="32"/>
    </location>
</feature>
<dbReference type="Pfam" id="PF23414">
    <property type="entry name" value="Beta-prop_EML_2"/>
    <property type="match status" value="1"/>
</dbReference>
<evidence type="ECO:0000259" key="11">
    <source>
        <dbReference type="Pfam" id="PF23414"/>
    </source>
</evidence>
<keyword evidence="5" id="KW-0493">Microtubule</keyword>
<dbReference type="Gene3D" id="2.130.10.10">
    <property type="entry name" value="YVTN repeat-like/Quinoprotein amine dehydrogenase"/>
    <property type="match status" value="2"/>
</dbReference>
<dbReference type="InterPro" id="IPR001680">
    <property type="entry name" value="WD40_rpt"/>
</dbReference>
<evidence type="ECO:0000256" key="9">
    <source>
        <dbReference type="SAM" id="MobiDB-lite"/>
    </source>
</evidence>
<evidence type="ECO:0000256" key="4">
    <source>
        <dbReference type="ARBA" id="ARBA00022574"/>
    </source>
</evidence>
<evidence type="ECO:0000256" key="6">
    <source>
        <dbReference type="ARBA" id="ARBA00022737"/>
    </source>
</evidence>
<evidence type="ECO:0000313" key="12">
    <source>
        <dbReference type="EMBL" id="KAF0293336.1"/>
    </source>
</evidence>
<feature type="repeat" description="WD" evidence="8">
    <location>
        <begin position="699"/>
        <end position="740"/>
    </location>
</feature>
<gene>
    <name evidence="12" type="primary">Eml1_1</name>
    <name evidence="12" type="ORF">FJT64_000912</name>
</gene>
<comment type="caution">
    <text evidence="12">The sequence shown here is derived from an EMBL/GenBank/DDBJ whole genome shotgun (WGS) entry which is preliminary data.</text>
</comment>
<dbReference type="PANTHER" id="PTHR13720:SF50">
    <property type="entry name" value="ECHINODERM MICROTUBULE-ASSOCIATED PROTEIN-LIKE 2"/>
    <property type="match status" value="1"/>
</dbReference>
<dbReference type="Pfam" id="PF03451">
    <property type="entry name" value="HELP"/>
    <property type="match status" value="1"/>
</dbReference>
<dbReference type="PANTHER" id="PTHR13720">
    <property type="entry name" value="WD-40 REPEAT PROTEIN"/>
    <property type="match status" value="1"/>
</dbReference>
<feature type="domain" description="EML-like first beta-propeller" evidence="10">
    <location>
        <begin position="300"/>
        <end position="561"/>
    </location>
</feature>
<sequence length="846" mass="92893">MEHDERRSVSWGRNSHDGEERTTSSPLSSGRLSHTDDPLGADVSGLPLRVLDLERLVREQDAEIAVLKSTVNDLQRRLGQVEGLRAVGKTSPAVSSLRAPTQRFVNGKHSGIARLEAPKKKLSVPDSHRFRHHESTGSLHSDGHSSNSVSPATSPSPTAAAARQQRHLPNKTTSLTKRWSSATEFQHQQHQQQQQQRHSPAVSHTPQQVNTRDMSYNAEDGVLKIFLKGRPVNLYAPSDVMEEYDLNAVLPAPDKQLALQWAYGYRGKDCRNNLYLLPTGEMIYFVAGVVVLHNVDDQMQRHYTGHTDDVKCLAIHPNRTTIATGQCAGTKSNAQPQVHVWDSASLNTLHVLGEGELDRGVSCLAFSLTDGGAQLAIVDEGQDRTLSVWDWQEESKVTENKAANETVVDVQWHPLDKGVLMTCGRQHVNFWLLEAGSLQRRQGVFGGRDRPKYVTCMDFTDSGDLITGDSDGRILFWERGGTTVTNTVADAHEGTVFTLFVDKTGNVVSGGKDGKIIEWDREMTQTGNVVELPAEYGAPRMVSPGRGGQLLVGTTGNCVLTAEWGADPEPIVRGHTDEVWAAAAHPGRPQFATGGWDGRLFMWDLVTHAPVWTMDFEEGVQSASFSPDGSQLAVGLVSGRWDVLDADSHETVFSRTDGDEPIQTLRFSPDGNMLALGSRNNTVYIYEAGDGGFNRVAKCTGHSSFITHLDWSADSTLLRTNSGDYELLYWTAATGRQVTQASELRDTEWASHTCTLAFNSVGIYPEDADGTDVNTCCRSNDGSLMAAGDDWGRVKLFPYPANQAKTTNHSYQGHSSHVTHVEFFAEDDRLLSTGGRDMAVLQWAVE</sequence>
<name>A0A6A4VFX2_AMPAM</name>
<feature type="domain" description="EML-like second beta-propeller" evidence="11">
    <location>
        <begin position="579"/>
        <end position="845"/>
    </location>
</feature>
<dbReference type="SUPFAM" id="SSF50998">
    <property type="entry name" value="Quinoprotein alcohol dehydrogenase-like"/>
    <property type="match status" value="1"/>
</dbReference>
<dbReference type="PROSITE" id="PS50082">
    <property type="entry name" value="WD_REPEATS_2"/>
    <property type="match status" value="3"/>
</dbReference>
<dbReference type="InterPro" id="IPR015943">
    <property type="entry name" value="WD40/YVTN_repeat-like_dom_sf"/>
</dbReference>
<dbReference type="EMBL" id="VIIS01001753">
    <property type="protein sequence ID" value="KAF0293336.1"/>
    <property type="molecule type" value="Genomic_DNA"/>
</dbReference>
<proteinExistence type="inferred from homology"/>
<feature type="repeat" description="WD" evidence="8">
    <location>
        <begin position="811"/>
        <end position="846"/>
    </location>
</feature>
<dbReference type="Proteomes" id="UP000440578">
    <property type="component" value="Unassembled WGS sequence"/>
</dbReference>
<dbReference type="OrthoDB" id="47802at2759"/>
<dbReference type="GO" id="GO:0072686">
    <property type="term" value="C:mitotic spindle"/>
    <property type="evidence" value="ECO:0007669"/>
    <property type="project" value="TreeGrafter"/>
</dbReference>
<dbReference type="InterPro" id="IPR050630">
    <property type="entry name" value="WD_repeat_EMAP"/>
</dbReference>
<feature type="region of interest" description="Disordered" evidence="9">
    <location>
        <begin position="1"/>
        <end position="44"/>
    </location>
</feature>
<keyword evidence="7" id="KW-0206">Cytoskeleton</keyword>
<dbReference type="SUPFAM" id="SSF50978">
    <property type="entry name" value="WD40 repeat-like"/>
    <property type="match status" value="1"/>
</dbReference>
<reference evidence="12 13" key="1">
    <citation type="submission" date="2019-07" db="EMBL/GenBank/DDBJ databases">
        <title>Draft genome assembly of a fouling barnacle, Amphibalanus amphitrite (Darwin, 1854): The first reference genome for Thecostraca.</title>
        <authorList>
            <person name="Kim W."/>
        </authorList>
    </citation>
    <scope>NUCLEOTIDE SEQUENCE [LARGE SCALE GENOMIC DNA]</scope>
    <source>
        <strain evidence="12">SNU_AA5</strain>
        <tissue evidence="12">Soma without cirri and trophi</tissue>
    </source>
</reference>
<dbReference type="GO" id="GO:0008017">
    <property type="term" value="F:microtubule binding"/>
    <property type="evidence" value="ECO:0007669"/>
    <property type="project" value="TreeGrafter"/>
</dbReference>
<dbReference type="FunFam" id="2.130.10.10:FF:000320">
    <property type="entry name" value="echinoderm microtubule-associated protein-like 6"/>
    <property type="match status" value="1"/>
</dbReference>
<evidence type="ECO:0000256" key="5">
    <source>
        <dbReference type="ARBA" id="ARBA00022701"/>
    </source>
</evidence>
<dbReference type="PROSITE" id="PS50294">
    <property type="entry name" value="WD_REPEATS_REGION"/>
    <property type="match status" value="2"/>
</dbReference>
<dbReference type="CDD" id="cd21931">
    <property type="entry name" value="TD_EMAP-like"/>
    <property type="match status" value="1"/>
</dbReference>
<evidence type="ECO:0000256" key="7">
    <source>
        <dbReference type="ARBA" id="ARBA00023212"/>
    </source>
</evidence>
<keyword evidence="13" id="KW-1185">Reference proteome</keyword>
<evidence type="ECO:0000259" key="10">
    <source>
        <dbReference type="Pfam" id="PF23409"/>
    </source>
</evidence>
<protein>
    <submittedName>
        <fullName evidence="12">Echinoderm microtubule-associated protein-like 1</fullName>
    </submittedName>
</protein>
<evidence type="ECO:0000256" key="3">
    <source>
        <dbReference type="ARBA" id="ARBA00022490"/>
    </source>
</evidence>
<dbReference type="GO" id="GO:0000226">
    <property type="term" value="P:microtubule cytoskeleton organization"/>
    <property type="evidence" value="ECO:0007669"/>
    <property type="project" value="TreeGrafter"/>
</dbReference>
<dbReference type="InterPro" id="IPR011047">
    <property type="entry name" value="Quinoprotein_ADH-like_sf"/>
</dbReference>
<comment type="similarity">
    <text evidence="2">Belongs to the WD repeat EMAP family.</text>
</comment>
<evidence type="ECO:0000256" key="2">
    <source>
        <dbReference type="ARBA" id="ARBA00006489"/>
    </source>
</evidence>
<comment type="subcellular location">
    <subcellularLocation>
        <location evidence="1">Cytoplasm</location>
        <location evidence="1">Cytoskeleton</location>
    </subcellularLocation>
</comment>
<keyword evidence="6" id="KW-0677">Repeat</keyword>
<dbReference type="SMART" id="SM00320">
    <property type="entry name" value="WD40"/>
    <property type="match status" value="11"/>
</dbReference>
<feature type="compositionally biased region" description="Low complexity" evidence="9">
    <location>
        <begin position="145"/>
        <end position="162"/>
    </location>
</feature>
<organism evidence="12 13">
    <name type="scientific">Amphibalanus amphitrite</name>
    <name type="common">Striped barnacle</name>
    <name type="synonym">Balanus amphitrite</name>
    <dbReference type="NCBI Taxonomy" id="1232801"/>
    <lineage>
        <taxon>Eukaryota</taxon>
        <taxon>Metazoa</taxon>
        <taxon>Ecdysozoa</taxon>
        <taxon>Arthropoda</taxon>
        <taxon>Crustacea</taxon>
        <taxon>Multicrustacea</taxon>
        <taxon>Cirripedia</taxon>
        <taxon>Thoracica</taxon>
        <taxon>Thoracicalcarea</taxon>
        <taxon>Balanomorpha</taxon>
        <taxon>Balanoidea</taxon>
        <taxon>Balanidae</taxon>
        <taxon>Amphibalaninae</taxon>
        <taxon>Amphibalanus</taxon>
    </lineage>
</organism>
<evidence type="ECO:0000256" key="8">
    <source>
        <dbReference type="PROSITE-ProRule" id="PRU00221"/>
    </source>
</evidence>
<feature type="compositionally biased region" description="Polar residues" evidence="9">
    <location>
        <begin position="170"/>
        <end position="185"/>
    </location>
</feature>
<keyword evidence="4 8" id="KW-0853">WD repeat</keyword>
<feature type="repeat" description="WD" evidence="8">
    <location>
        <begin position="572"/>
        <end position="613"/>
    </location>
</feature>
<dbReference type="AlphaFoldDB" id="A0A6A4VFX2"/>
<dbReference type="GO" id="GO:0005874">
    <property type="term" value="C:microtubule"/>
    <property type="evidence" value="ECO:0007669"/>
    <property type="project" value="UniProtKB-KW"/>
</dbReference>
<dbReference type="InterPro" id="IPR055439">
    <property type="entry name" value="Beta-prop_EML_1st"/>
</dbReference>
<feature type="region of interest" description="Disordered" evidence="9">
    <location>
        <begin position="106"/>
        <end position="208"/>
    </location>
</feature>
<dbReference type="FunFam" id="2.130.10.10:FF:002220">
    <property type="entry name" value="EMAP-like 3"/>
    <property type="match status" value="1"/>
</dbReference>
<dbReference type="InterPro" id="IPR005108">
    <property type="entry name" value="HELP"/>
</dbReference>
<dbReference type="InterPro" id="IPR049813">
    <property type="entry name" value="Elp-1-like_TD"/>
</dbReference>
<dbReference type="Pfam" id="PF23409">
    <property type="entry name" value="Beta-prop_EML"/>
    <property type="match status" value="1"/>
</dbReference>
<evidence type="ECO:0000256" key="1">
    <source>
        <dbReference type="ARBA" id="ARBA00004245"/>
    </source>
</evidence>
<keyword evidence="3" id="KW-0963">Cytoplasm</keyword>
<accession>A0A6A4VFX2</accession>
<dbReference type="InterPro" id="IPR036322">
    <property type="entry name" value="WD40_repeat_dom_sf"/>
</dbReference>
<feature type="compositionally biased region" description="Low complexity" evidence="9">
    <location>
        <begin position="186"/>
        <end position="196"/>
    </location>
</feature>